<keyword evidence="2" id="KW-1185">Reference proteome</keyword>
<dbReference type="Proteomes" id="UP000023152">
    <property type="component" value="Unassembled WGS sequence"/>
</dbReference>
<name>X6P5Y3_RETFI</name>
<organism evidence="1 2">
    <name type="scientific">Reticulomyxa filosa</name>
    <dbReference type="NCBI Taxonomy" id="46433"/>
    <lineage>
        <taxon>Eukaryota</taxon>
        <taxon>Sar</taxon>
        <taxon>Rhizaria</taxon>
        <taxon>Retaria</taxon>
        <taxon>Foraminifera</taxon>
        <taxon>Monothalamids</taxon>
        <taxon>Reticulomyxidae</taxon>
        <taxon>Reticulomyxa</taxon>
    </lineage>
</organism>
<protein>
    <submittedName>
        <fullName evidence="1">Uncharacterized protein</fullName>
    </submittedName>
</protein>
<evidence type="ECO:0000313" key="2">
    <source>
        <dbReference type="Proteomes" id="UP000023152"/>
    </source>
</evidence>
<evidence type="ECO:0000313" key="1">
    <source>
        <dbReference type="EMBL" id="ETO33915.1"/>
    </source>
</evidence>
<gene>
    <name evidence="1" type="ORF">RFI_03180</name>
</gene>
<comment type="caution">
    <text evidence="1">The sequence shown here is derived from an EMBL/GenBank/DDBJ whole genome shotgun (WGS) entry which is preliminary data.</text>
</comment>
<dbReference type="AlphaFoldDB" id="X6P5Y3"/>
<proteinExistence type="predicted"/>
<dbReference type="EMBL" id="ASPP01003037">
    <property type="protein sequence ID" value="ETO33915.1"/>
    <property type="molecule type" value="Genomic_DNA"/>
</dbReference>
<reference evidence="1 2" key="1">
    <citation type="journal article" date="2013" name="Curr. Biol.">
        <title>The Genome of the Foraminiferan Reticulomyxa filosa.</title>
        <authorList>
            <person name="Glockner G."/>
            <person name="Hulsmann N."/>
            <person name="Schleicher M."/>
            <person name="Noegel A.A."/>
            <person name="Eichinger L."/>
            <person name="Gallinger C."/>
            <person name="Pawlowski J."/>
            <person name="Sierra R."/>
            <person name="Euteneuer U."/>
            <person name="Pillet L."/>
            <person name="Moustafa A."/>
            <person name="Platzer M."/>
            <person name="Groth M."/>
            <person name="Szafranski K."/>
            <person name="Schliwa M."/>
        </authorList>
    </citation>
    <scope>NUCLEOTIDE SEQUENCE [LARGE SCALE GENOMIC DNA]</scope>
</reference>
<accession>X6P5Y3</accession>
<sequence>MSNDHSTHDEFFFKKKGLSCQAIAKLQKYSKQSATDFKYDLEPTRKNSRFCTTSHHHTFDSRISHDLDNDKFKSLTGNCLKESAQTQNQHNQSKRNILSQFFTSTAKNERLLSTYKKAKTEQKKSSDKKESKTLAKQPNYFSNVKTSHRCRSSAVYKAKKVSPFFRINTKKGTLDDPEWDQTEFQKYVGTFQKNLNPTQTNFCACVLRQRKQEQLEKKKDLVKNYSGEQPKGSLLHRKCLIPKNVRMFQPNVILQNFDDLSSGEETDTISSCSEESHCKLCWNNLSFENSRPSFSDHQTQTQPPDNSNNTQRLVTPVKVLLSRAPEFVHIDHSKLMVNSTDDNDQRVEVQHGINNSTLPPSEKIQRLWDGSALQITIVDISPGLVHTFFQLRFFFPFTFLLLK</sequence>